<dbReference type="Pfam" id="PF07734">
    <property type="entry name" value="FBA_1"/>
    <property type="match status" value="1"/>
</dbReference>
<dbReference type="OrthoDB" id="591557at2759"/>
<dbReference type="InterPro" id="IPR001810">
    <property type="entry name" value="F-box_dom"/>
</dbReference>
<keyword evidence="3" id="KW-1185">Reference proteome</keyword>
<gene>
    <name evidence="2" type="ORF">COLO4_19027</name>
</gene>
<dbReference type="EMBL" id="AWUE01016540">
    <property type="protein sequence ID" value="OMO90612.1"/>
    <property type="molecule type" value="Genomic_DNA"/>
</dbReference>
<name>A0A1R3J712_9ROSI</name>
<dbReference type="PANTHER" id="PTHR31672:SF13">
    <property type="entry name" value="F-BOX PROTEIN CPR30-LIKE"/>
    <property type="match status" value="1"/>
</dbReference>
<reference evidence="3" key="1">
    <citation type="submission" date="2013-09" db="EMBL/GenBank/DDBJ databases">
        <title>Corchorus olitorius genome sequencing.</title>
        <authorList>
            <person name="Alam M."/>
            <person name="Haque M.S."/>
            <person name="Islam M.S."/>
            <person name="Emdad E.M."/>
            <person name="Islam M.M."/>
            <person name="Ahmed B."/>
            <person name="Halim A."/>
            <person name="Hossen Q.M.M."/>
            <person name="Hossain M.Z."/>
            <person name="Ahmed R."/>
            <person name="Khan M.M."/>
            <person name="Islam R."/>
            <person name="Rashid M.M."/>
            <person name="Khan S.A."/>
            <person name="Rahman M.S."/>
            <person name="Alam M."/>
            <person name="Yahiya A.S."/>
            <person name="Khan M.S."/>
            <person name="Azam M.S."/>
            <person name="Haque T."/>
            <person name="Lashkar M.Z.H."/>
            <person name="Akhand A.I."/>
            <person name="Morshed G."/>
            <person name="Roy S."/>
            <person name="Uddin K.S."/>
            <person name="Rabeya T."/>
            <person name="Hossain A.S."/>
            <person name="Chowdhury A."/>
            <person name="Snigdha A.R."/>
            <person name="Mortoza M.S."/>
            <person name="Matin S.A."/>
            <person name="Hoque S.M.E."/>
            <person name="Islam M.K."/>
            <person name="Roy D.K."/>
            <person name="Haider R."/>
            <person name="Moosa M.M."/>
            <person name="Elias S.M."/>
            <person name="Hasan A.M."/>
            <person name="Jahan S."/>
            <person name="Shafiuddin M."/>
            <person name="Mahmood N."/>
            <person name="Shommy N.S."/>
        </authorList>
    </citation>
    <scope>NUCLEOTIDE SEQUENCE [LARGE SCALE GENOMIC DNA]</scope>
    <source>
        <strain evidence="3">cv. O-4</strain>
    </source>
</reference>
<dbReference type="STRING" id="93759.A0A1R3J712"/>
<dbReference type="InterPro" id="IPR006527">
    <property type="entry name" value="F-box-assoc_dom_typ1"/>
</dbReference>
<dbReference type="PANTHER" id="PTHR31672">
    <property type="entry name" value="BNACNNG10540D PROTEIN"/>
    <property type="match status" value="1"/>
</dbReference>
<evidence type="ECO:0000313" key="2">
    <source>
        <dbReference type="EMBL" id="OMO90612.1"/>
    </source>
</evidence>
<organism evidence="2 3">
    <name type="scientific">Corchorus olitorius</name>
    <dbReference type="NCBI Taxonomy" id="93759"/>
    <lineage>
        <taxon>Eukaryota</taxon>
        <taxon>Viridiplantae</taxon>
        <taxon>Streptophyta</taxon>
        <taxon>Embryophyta</taxon>
        <taxon>Tracheophyta</taxon>
        <taxon>Spermatophyta</taxon>
        <taxon>Magnoliopsida</taxon>
        <taxon>eudicotyledons</taxon>
        <taxon>Gunneridae</taxon>
        <taxon>Pentapetalae</taxon>
        <taxon>rosids</taxon>
        <taxon>malvids</taxon>
        <taxon>Malvales</taxon>
        <taxon>Malvaceae</taxon>
        <taxon>Grewioideae</taxon>
        <taxon>Apeibeae</taxon>
        <taxon>Corchorus</taxon>
    </lineage>
</organism>
<dbReference type="Pfam" id="PF00646">
    <property type="entry name" value="F-box"/>
    <property type="match status" value="1"/>
</dbReference>
<dbReference type="InterPro" id="IPR017451">
    <property type="entry name" value="F-box-assoc_interact_dom"/>
</dbReference>
<dbReference type="InterPro" id="IPR050796">
    <property type="entry name" value="SCF_F-box_component"/>
</dbReference>
<dbReference type="Proteomes" id="UP000187203">
    <property type="component" value="Unassembled WGS sequence"/>
</dbReference>
<protein>
    <recommendedName>
        <fullName evidence="1">F-box domain-containing protein</fullName>
    </recommendedName>
</protein>
<sequence length="377" mass="43095">MPSRINLPHDIVMEILCRLAGKDVVRFRCLSKDCRDLIDSPDFVKLQLKHNSHRFLILRGVVESAYHYKVNDYSLDLASLENNAQINITELLDLQSNIPLGSCNGLIALKTSDGDSVVICNPTTRKIRIPVHMDPVSDDLPTRRNYGFGYDPVSDDYKLVMMHEKNVEVLSTSIYSLKAGIWRSCFQKNPCFPSDPTLLFQRRAILANNALHWMLRDKISPSIGLVVAFDLTSERYRCVSLPLLVKGKRLYHQINIKELGGCLCMIGRRYHTCYDNYVDIWVMEEYGVRESWTKLSTLSMSGFLSIESVAYSKCGQKLLLCVYEDFKIKLIWHNLLKIDQNMEILVLPDRFYTSGIDVCCVSSLVSPIYDCSNELQA</sequence>
<dbReference type="SMART" id="SM00256">
    <property type="entry name" value="FBOX"/>
    <property type="match status" value="1"/>
</dbReference>
<accession>A0A1R3J712</accession>
<evidence type="ECO:0000313" key="3">
    <source>
        <dbReference type="Proteomes" id="UP000187203"/>
    </source>
</evidence>
<feature type="domain" description="F-box" evidence="1">
    <location>
        <begin position="7"/>
        <end position="47"/>
    </location>
</feature>
<dbReference type="InterPro" id="IPR036047">
    <property type="entry name" value="F-box-like_dom_sf"/>
</dbReference>
<proteinExistence type="predicted"/>
<evidence type="ECO:0000259" key="1">
    <source>
        <dbReference type="SMART" id="SM00256"/>
    </source>
</evidence>
<dbReference type="SUPFAM" id="SSF81383">
    <property type="entry name" value="F-box domain"/>
    <property type="match status" value="1"/>
</dbReference>
<dbReference type="AlphaFoldDB" id="A0A1R3J712"/>
<comment type="caution">
    <text evidence="2">The sequence shown here is derived from an EMBL/GenBank/DDBJ whole genome shotgun (WGS) entry which is preliminary data.</text>
</comment>
<dbReference type="NCBIfam" id="TIGR01640">
    <property type="entry name" value="F_box_assoc_1"/>
    <property type="match status" value="1"/>
</dbReference>